<keyword evidence="7" id="KW-0418">Kinase</keyword>
<dbReference type="InterPro" id="IPR004358">
    <property type="entry name" value="Sig_transdc_His_kin-like_C"/>
</dbReference>
<dbReference type="InterPro" id="IPR011110">
    <property type="entry name" value="Reg_prop"/>
</dbReference>
<evidence type="ECO:0000313" key="8">
    <source>
        <dbReference type="Proteomes" id="UP000480178"/>
    </source>
</evidence>
<dbReference type="Proteomes" id="UP000480178">
    <property type="component" value="Chromosome"/>
</dbReference>
<feature type="signal peptide" evidence="5">
    <location>
        <begin position="1"/>
        <end position="24"/>
    </location>
</feature>
<dbReference type="KEGG" id="rhoz:GXP67_25475"/>
<dbReference type="EC" id="2.7.13.3" evidence="2"/>
<name>A0A6C0GPA8_9BACT</name>
<dbReference type="InterPro" id="IPR005467">
    <property type="entry name" value="His_kinase_dom"/>
</dbReference>
<dbReference type="AlphaFoldDB" id="A0A6C0GPA8"/>
<evidence type="ECO:0000313" key="7">
    <source>
        <dbReference type="EMBL" id="QHT69757.1"/>
    </source>
</evidence>
<dbReference type="SUPFAM" id="SSF47384">
    <property type="entry name" value="Homodimeric domain of signal transducing histidine kinase"/>
    <property type="match status" value="1"/>
</dbReference>
<comment type="catalytic activity">
    <reaction evidence="1">
        <text>ATP + protein L-histidine = ADP + protein N-phospho-L-histidine.</text>
        <dbReference type="EC" id="2.7.13.3"/>
    </reaction>
</comment>
<dbReference type="PRINTS" id="PR00344">
    <property type="entry name" value="BCTRLSENSOR"/>
</dbReference>
<dbReference type="PROSITE" id="PS50109">
    <property type="entry name" value="HIS_KIN"/>
    <property type="match status" value="1"/>
</dbReference>
<dbReference type="FunFam" id="2.60.40.10:FF:000791">
    <property type="entry name" value="Two-component system sensor histidine kinase/response regulator"/>
    <property type="match status" value="1"/>
</dbReference>
<dbReference type="SMART" id="SM00387">
    <property type="entry name" value="HATPase_c"/>
    <property type="match status" value="1"/>
</dbReference>
<dbReference type="InterPro" id="IPR003661">
    <property type="entry name" value="HisK_dim/P_dom"/>
</dbReference>
<evidence type="ECO:0000256" key="1">
    <source>
        <dbReference type="ARBA" id="ARBA00000085"/>
    </source>
</evidence>
<keyword evidence="3" id="KW-0597">Phosphoprotein</keyword>
<evidence type="ECO:0000256" key="4">
    <source>
        <dbReference type="SAM" id="Phobius"/>
    </source>
</evidence>
<evidence type="ECO:0000256" key="5">
    <source>
        <dbReference type="SAM" id="SignalP"/>
    </source>
</evidence>
<dbReference type="RefSeq" id="WP_162445741.1">
    <property type="nucleotide sequence ID" value="NZ_CP048222.1"/>
</dbReference>
<dbReference type="Gene3D" id="2.130.10.10">
    <property type="entry name" value="YVTN repeat-like/Quinoprotein amine dehydrogenase"/>
    <property type="match status" value="3"/>
</dbReference>
<dbReference type="PANTHER" id="PTHR43547">
    <property type="entry name" value="TWO-COMPONENT HISTIDINE KINASE"/>
    <property type="match status" value="1"/>
</dbReference>
<feature type="chain" id="PRO_5025599708" description="histidine kinase" evidence="5">
    <location>
        <begin position="25"/>
        <end position="1135"/>
    </location>
</feature>
<dbReference type="Gene3D" id="2.60.40.10">
    <property type="entry name" value="Immunoglobulins"/>
    <property type="match status" value="1"/>
</dbReference>
<evidence type="ECO:0000256" key="2">
    <source>
        <dbReference type="ARBA" id="ARBA00012438"/>
    </source>
</evidence>
<proteinExistence type="predicted"/>
<dbReference type="InterPro" id="IPR013783">
    <property type="entry name" value="Ig-like_fold"/>
</dbReference>
<dbReference type="Pfam" id="PF07494">
    <property type="entry name" value="Reg_prop"/>
    <property type="match status" value="7"/>
</dbReference>
<keyword evidence="5" id="KW-0732">Signal</keyword>
<keyword evidence="4" id="KW-1133">Transmembrane helix</keyword>
<dbReference type="SUPFAM" id="SSF55874">
    <property type="entry name" value="ATPase domain of HSP90 chaperone/DNA topoisomerase II/histidine kinase"/>
    <property type="match status" value="1"/>
</dbReference>
<gene>
    <name evidence="7" type="ORF">GXP67_25475</name>
</gene>
<dbReference type="Pfam" id="PF00512">
    <property type="entry name" value="HisKA"/>
    <property type="match status" value="1"/>
</dbReference>
<dbReference type="Pfam" id="PF02518">
    <property type="entry name" value="HATPase_c"/>
    <property type="match status" value="1"/>
</dbReference>
<dbReference type="PANTHER" id="PTHR43547:SF2">
    <property type="entry name" value="HYBRID SIGNAL TRANSDUCTION HISTIDINE KINASE C"/>
    <property type="match status" value="1"/>
</dbReference>
<dbReference type="Gene3D" id="1.10.287.130">
    <property type="match status" value="1"/>
</dbReference>
<keyword evidence="4" id="KW-0812">Transmembrane</keyword>
<feature type="transmembrane region" description="Helical" evidence="4">
    <location>
        <begin position="825"/>
        <end position="844"/>
    </location>
</feature>
<dbReference type="Pfam" id="PF07495">
    <property type="entry name" value="Y_Y_Y"/>
    <property type="match status" value="1"/>
</dbReference>
<protein>
    <recommendedName>
        <fullName evidence="2">histidine kinase</fullName>
        <ecNumber evidence="2">2.7.13.3</ecNumber>
    </recommendedName>
</protein>
<evidence type="ECO:0000259" key="6">
    <source>
        <dbReference type="PROSITE" id="PS50109"/>
    </source>
</evidence>
<keyword evidence="7" id="KW-0808">Transferase</keyword>
<reference evidence="7 8" key="1">
    <citation type="submission" date="2020-01" db="EMBL/GenBank/DDBJ databases">
        <authorList>
            <person name="Kim M.K."/>
        </authorList>
    </citation>
    <scope>NUCLEOTIDE SEQUENCE [LARGE SCALE GENOMIC DNA]</scope>
    <source>
        <strain evidence="7 8">172606-1</strain>
    </source>
</reference>
<dbReference type="InterPro" id="IPR036890">
    <property type="entry name" value="HATPase_C_sf"/>
</dbReference>
<feature type="domain" description="Histidine kinase" evidence="6">
    <location>
        <begin position="897"/>
        <end position="1135"/>
    </location>
</feature>
<organism evidence="7 8">
    <name type="scientific">Rhodocytophaga rosea</name>
    <dbReference type="NCBI Taxonomy" id="2704465"/>
    <lineage>
        <taxon>Bacteria</taxon>
        <taxon>Pseudomonadati</taxon>
        <taxon>Bacteroidota</taxon>
        <taxon>Cytophagia</taxon>
        <taxon>Cytophagales</taxon>
        <taxon>Rhodocytophagaceae</taxon>
        <taxon>Rhodocytophaga</taxon>
    </lineage>
</organism>
<dbReference type="SUPFAM" id="SSF63829">
    <property type="entry name" value="Calcium-dependent phosphotriesterase"/>
    <property type="match status" value="3"/>
</dbReference>
<keyword evidence="8" id="KW-1185">Reference proteome</keyword>
<dbReference type="InterPro" id="IPR036097">
    <property type="entry name" value="HisK_dim/P_sf"/>
</dbReference>
<dbReference type="Gene3D" id="3.30.565.10">
    <property type="entry name" value="Histidine kinase-like ATPase, C-terminal domain"/>
    <property type="match status" value="1"/>
</dbReference>
<dbReference type="InterPro" id="IPR011123">
    <property type="entry name" value="Y_Y_Y"/>
</dbReference>
<dbReference type="InterPro" id="IPR015943">
    <property type="entry name" value="WD40/YVTN_repeat-like_dom_sf"/>
</dbReference>
<dbReference type="SMART" id="SM00388">
    <property type="entry name" value="HisKA"/>
    <property type="match status" value="1"/>
</dbReference>
<dbReference type="CDD" id="cd00082">
    <property type="entry name" value="HisKA"/>
    <property type="match status" value="1"/>
</dbReference>
<evidence type="ECO:0000256" key="3">
    <source>
        <dbReference type="ARBA" id="ARBA00022553"/>
    </source>
</evidence>
<dbReference type="GO" id="GO:0000155">
    <property type="term" value="F:phosphorelay sensor kinase activity"/>
    <property type="evidence" value="ECO:0007669"/>
    <property type="project" value="InterPro"/>
</dbReference>
<accession>A0A6C0GPA8</accession>
<sequence>MKYLFYLVHLSFFLWVSYRLPATAQNQRVNFEHLTIEDGLSHNFVMYVMQDRKGFLWFGTGSGMDKYDGYRFTNYKFDPQDSTTVPKNQVFKMWEDSEGMIWIGSSEVTSRFDPRTETFTRLEKSADNPYAFKFAQSFNEDAEGNIWVTGSFEGEIRQIDRKTGRFSATNYAEMLASVSGNDYKRQAVLHFIYKDRKGVLWFGSPNGLHRLTLTPQGKNKPSTVSFTHFRLAPEDSATSGQKNNPTVNEVGNNITGIYEDSKGVFWVLSRNGKLYTFQPKTGKFTQFQTDNFTPIKTYSLLPNCFAEDLEGNLWISSYNGLYKLNSDLSQITSFLNDSIDPGSLTHNNVPALIVDNSGILWIATQNGVNKLDPHIKRFEVYAHNPQDPHSLSNNNISAICEDKQGLVWVGTLKAGLNVLNKSTGQFTHYQNNSADDKSLRSDEVGAILEDRNGNLWVGNYTTLSLFNRATNDFTHFTLNHLFLEDNDGTSIFSMYEARDGLLWLGTNNGMLSFDPKTGKTVSYPYDPDRPERMTDWWALTILEDSRGNLWIGAGSQALNRLDRKTGAFTHYSYDYHKRGSISSNTVQSIYEDTKGNLWFGTGEGGLCLFDYVTETFTAYTEKHGLSGNSVFSILDDSEGNLWLGTNNGLSKFSTITKIFTNYDASDGLKSKMFNTLYTEAAAFKGKDGILYFGGNNGLTVFNPVTIDANTFVPPVVITQFSLFDKPLAGKHQAKEIELAYDENFFSVEFAALNFTNTNKNQYAYQLEGVDKDWVYTGSRRFASYTDIGPGNYTFRVRGSNNDGIWNEQATTLTIIIHPPWWRTTWAYGFYFLCFLAVVFAVDRYQRHRLIAKEREKAQEKELAQAKEIEKAYYELKRTQTQLIQSEKMASLGELTAGIAHEIQNPLNFVNNFSEVSTELIQELKEEISHDHKQDALALADDLTQNLSKIQHHGKRADSIVKGMLQHSRVTSREKQLIDLNALVDEYLRLAYHGLRAKEKDFNAEFRFDADPAVGSVSVVPQEIGRVLLNLFNNAFYAVNQKKQQPNEPYQPQVIVTTKKLGDKVEIRVKDNGTGIPVGIRQKIFQPFFTTKPTGEGTGLGLSLSYDIITKGHGGKLNVESVEGEFTEMIIELPKD</sequence>
<dbReference type="InterPro" id="IPR003594">
    <property type="entry name" value="HATPase_dom"/>
</dbReference>
<dbReference type="EMBL" id="CP048222">
    <property type="protein sequence ID" value="QHT69757.1"/>
    <property type="molecule type" value="Genomic_DNA"/>
</dbReference>
<keyword evidence="4" id="KW-0472">Membrane</keyword>